<evidence type="ECO:0000313" key="2">
    <source>
        <dbReference type="EMBL" id="KAF6135276.1"/>
    </source>
</evidence>
<dbReference type="PANTHER" id="PTHR31973:SF187">
    <property type="entry name" value="MUTATOR TRANSPOSASE MUDRA PROTEIN"/>
    <property type="match status" value="1"/>
</dbReference>
<dbReference type="EMBL" id="JACGCM010002803">
    <property type="protein sequence ID" value="KAF6135276.1"/>
    <property type="molecule type" value="Genomic_DNA"/>
</dbReference>
<dbReference type="InterPro" id="IPR018289">
    <property type="entry name" value="MULE_transposase_dom"/>
</dbReference>
<dbReference type="PANTHER" id="PTHR31973">
    <property type="entry name" value="POLYPROTEIN, PUTATIVE-RELATED"/>
    <property type="match status" value="1"/>
</dbReference>
<evidence type="ECO:0000259" key="1">
    <source>
        <dbReference type="Pfam" id="PF10551"/>
    </source>
</evidence>
<protein>
    <recommendedName>
        <fullName evidence="1">MULE transposase domain-containing protein</fullName>
    </recommendedName>
</protein>
<dbReference type="OrthoDB" id="1918246at2759"/>
<organism evidence="2 3">
    <name type="scientific">Kingdonia uniflora</name>
    <dbReference type="NCBI Taxonomy" id="39325"/>
    <lineage>
        <taxon>Eukaryota</taxon>
        <taxon>Viridiplantae</taxon>
        <taxon>Streptophyta</taxon>
        <taxon>Embryophyta</taxon>
        <taxon>Tracheophyta</taxon>
        <taxon>Spermatophyta</taxon>
        <taxon>Magnoliopsida</taxon>
        <taxon>Ranunculales</taxon>
        <taxon>Circaeasteraceae</taxon>
        <taxon>Kingdonia</taxon>
    </lineage>
</organism>
<gene>
    <name evidence="2" type="ORF">GIB67_021638</name>
</gene>
<reference evidence="2 3" key="1">
    <citation type="journal article" date="2020" name="IScience">
        <title>Genome Sequencing of the Endangered Kingdonia uniflora (Circaeasteraceae, Ranunculales) Reveals Potential Mechanisms of Evolutionary Specialization.</title>
        <authorList>
            <person name="Sun Y."/>
            <person name="Deng T."/>
            <person name="Zhang A."/>
            <person name="Moore M.J."/>
            <person name="Landis J.B."/>
            <person name="Lin N."/>
            <person name="Zhang H."/>
            <person name="Zhang X."/>
            <person name="Huang J."/>
            <person name="Zhang X."/>
            <person name="Sun H."/>
            <person name="Wang H."/>
        </authorList>
    </citation>
    <scope>NUCLEOTIDE SEQUENCE [LARGE SCALE GENOMIC DNA]</scope>
    <source>
        <strain evidence="2">TB1705</strain>
        <tissue evidence="2">Leaf</tissue>
    </source>
</reference>
<comment type="caution">
    <text evidence="2">The sequence shown here is derived from an EMBL/GenBank/DDBJ whole genome shotgun (WGS) entry which is preliminary data.</text>
</comment>
<keyword evidence="3" id="KW-1185">Reference proteome</keyword>
<evidence type="ECO:0000313" key="3">
    <source>
        <dbReference type="Proteomes" id="UP000541444"/>
    </source>
</evidence>
<accession>A0A7J7KY36</accession>
<name>A0A7J7KY36_9MAGN</name>
<dbReference type="Pfam" id="PF10551">
    <property type="entry name" value="MULE"/>
    <property type="match status" value="1"/>
</dbReference>
<proteinExistence type="predicted"/>
<sequence>MLKKATIAHTLLEDDGTPTQEDIDRLDEKLRNFAQNTQNIFSEEEDSTPISNVGRENNELAIGMVWTNIFEARKFIRNYAIINKFEYYQVKNEDYRLRYKCGDEKSWNAWTICMERIVGSYDEGYIIMPKLTVQVLLANPGSISTCNIDLMTNEWTGTCISYKGSMEGCLIGCRPLLGLDGCFLKGKYGGVCLSIIGLDGNNGLFPIAVFFCRSECTETWKKFLEMMEPYLNLHRHRLNLISDRQKGLIEVVSSVFPFANHRFCFRNMYKNMKKYHRGSHLEKLVWGDAKAWKQTKKKEFLDQLKLDDPAAYDWLHREPYER</sequence>
<dbReference type="AlphaFoldDB" id="A0A7J7KY36"/>
<dbReference type="Proteomes" id="UP000541444">
    <property type="component" value="Unassembled WGS sequence"/>
</dbReference>
<feature type="domain" description="MULE transposase" evidence="1">
    <location>
        <begin position="177"/>
        <end position="271"/>
    </location>
</feature>